<proteinExistence type="predicted"/>
<dbReference type="InterPro" id="IPR036390">
    <property type="entry name" value="WH_DNA-bd_sf"/>
</dbReference>
<dbReference type="InterPro" id="IPR036388">
    <property type="entry name" value="WH-like_DNA-bd_sf"/>
</dbReference>
<dbReference type="KEGG" id="scor:J3U87_01110"/>
<keyword evidence="2" id="KW-1185">Reference proteome</keyword>
<name>A0A8A4TQ45_SULCO</name>
<evidence type="ECO:0000313" key="1">
    <source>
        <dbReference type="EMBL" id="QTD51041.1"/>
    </source>
</evidence>
<accession>A0A8A4TQ45</accession>
<dbReference type="CDD" id="cd00090">
    <property type="entry name" value="HTH_ARSR"/>
    <property type="match status" value="1"/>
</dbReference>
<dbReference type="AlphaFoldDB" id="A0A8A4TQ45"/>
<dbReference type="GO" id="GO:0003700">
    <property type="term" value="F:DNA-binding transcription factor activity"/>
    <property type="evidence" value="ECO:0007669"/>
    <property type="project" value="InterPro"/>
</dbReference>
<dbReference type="PANTHER" id="PTHR30363">
    <property type="entry name" value="HTH-TYPE TRANSCRIPTIONAL REGULATOR SRLR-RELATED"/>
    <property type="match status" value="1"/>
</dbReference>
<dbReference type="PANTHER" id="PTHR30363:SF28">
    <property type="entry name" value="TRANSCRIPTIONAL REGULATORY PROTEIN-RELATED"/>
    <property type="match status" value="1"/>
</dbReference>
<organism evidence="1 2">
    <name type="scientific">Sulfidibacter corallicola</name>
    <dbReference type="NCBI Taxonomy" id="2818388"/>
    <lineage>
        <taxon>Bacteria</taxon>
        <taxon>Pseudomonadati</taxon>
        <taxon>Acidobacteriota</taxon>
        <taxon>Holophagae</taxon>
        <taxon>Acanthopleuribacterales</taxon>
        <taxon>Acanthopleuribacteraceae</taxon>
        <taxon>Sulfidibacter</taxon>
    </lineage>
</organism>
<dbReference type="SUPFAM" id="SSF46785">
    <property type="entry name" value="Winged helix' DNA-binding domain"/>
    <property type="match status" value="1"/>
</dbReference>
<dbReference type="EMBL" id="CP071793">
    <property type="protein sequence ID" value="QTD51041.1"/>
    <property type="molecule type" value="Genomic_DNA"/>
</dbReference>
<dbReference type="Proteomes" id="UP000663929">
    <property type="component" value="Chromosome"/>
</dbReference>
<dbReference type="InterPro" id="IPR050313">
    <property type="entry name" value="Carb_Metab_HTH_regulators"/>
</dbReference>
<gene>
    <name evidence="1" type="ORF">J3U87_01110</name>
</gene>
<dbReference type="Gene3D" id="1.10.10.10">
    <property type="entry name" value="Winged helix-like DNA-binding domain superfamily/Winged helix DNA-binding domain"/>
    <property type="match status" value="1"/>
</dbReference>
<dbReference type="RefSeq" id="WP_237381177.1">
    <property type="nucleotide sequence ID" value="NZ_CP071793.1"/>
</dbReference>
<dbReference type="Pfam" id="PF13412">
    <property type="entry name" value="HTH_24"/>
    <property type="match status" value="1"/>
</dbReference>
<reference evidence="1" key="1">
    <citation type="submission" date="2021-03" db="EMBL/GenBank/DDBJ databases">
        <title>Acanthopleuribacteraceae sp. M133.</title>
        <authorList>
            <person name="Wang G."/>
        </authorList>
    </citation>
    <scope>NUCLEOTIDE SEQUENCE</scope>
    <source>
        <strain evidence="1">M133</strain>
    </source>
</reference>
<evidence type="ECO:0000313" key="2">
    <source>
        <dbReference type="Proteomes" id="UP000663929"/>
    </source>
</evidence>
<dbReference type="InterPro" id="IPR011991">
    <property type="entry name" value="ArsR-like_HTH"/>
</dbReference>
<protein>
    <submittedName>
        <fullName evidence="1">Transcriptional regulator</fullName>
    </submittedName>
</protein>
<sequence length="216" mass="24457">MKKQQSADRILYLLKTRGPQTVLALAEDLDMTPMGARQHVKRMEGEGLVESYERAESVGRPRQYWALTDRGNARFPDRHADLTLSLLQQVKTLFGDEGLERLIAMREIETEQLYRDALSAVSDLGDRVRRLAELRSAEGYMAEALTEADGSWLLVENHCPICAAAAFCQGFCRSELAIFQRVLDAEVQRVSFIQEGDRRCAYRILARPPVVEPMVV</sequence>